<accession>L8HIU3</accession>
<gene>
    <name evidence="1" type="ORF">ACA1_171720</name>
</gene>
<dbReference type="InterPro" id="IPR036624">
    <property type="entry name" value="Hcp1-lik_sf"/>
</dbReference>
<sequence length="239" mass="26279">MDFEFNSRLPDSVYGDGRDVAVPQALKKRDVQFPSQGNGKGYLDNMLGTIGFGSLTITKKPDSSSAQLMQLAADNEGLYTEDSCPPVVYLVLEIPLLRLASGTDKLFITIMPAIITEWHLSLPRSSREDDVREKISFKYGGMTYTYGTGDDDLGLLNAGRTEASCNLDVFCNVYPCVCAEGSKRKRAALNNWFEVLECNDGVNIFDPQYDPPTLGDAFLNNTVNGGDTLTGNYLNGIWK</sequence>
<evidence type="ECO:0000313" key="2">
    <source>
        <dbReference type="Proteomes" id="UP000011083"/>
    </source>
</evidence>
<keyword evidence="2" id="KW-1185">Reference proteome</keyword>
<dbReference type="GeneID" id="14925609"/>
<dbReference type="Gene3D" id="2.30.110.20">
    <property type="entry name" value="Hcp1-like"/>
    <property type="match status" value="1"/>
</dbReference>
<reference evidence="1 2" key="1">
    <citation type="journal article" date="2013" name="Genome Biol.">
        <title>Genome of Acanthamoeba castellanii highlights extensive lateral gene transfer and early evolution of tyrosine kinase signaling.</title>
        <authorList>
            <person name="Clarke M."/>
            <person name="Lohan A.J."/>
            <person name="Liu B."/>
            <person name="Lagkouvardos I."/>
            <person name="Roy S."/>
            <person name="Zafar N."/>
            <person name="Bertelli C."/>
            <person name="Schilde C."/>
            <person name="Kianianmomeni A."/>
            <person name="Burglin T.R."/>
            <person name="Frech C."/>
            <person name="Turcotte B."/>
            <person name="Kopec K.O."/>
            <person name="Synnott J.M."/>
            <person name="Choo C."/>
            <person name="Paponov I."/>
            <person name="Finkler A."/>
            <person name="Soon Heng Tan C."/>
            <person name="Hutchins A.P."/>
            <person name="Weinmeier T."/>
            <person name="Rattei T."/>
            <person name="Chu J.S."/>
            <person name="Gimenez G."/>
            <person name="Irimia M."/>
            <person name="Rigden D.J."/>
            <person name="Fitzpatrick D.A."/>
            <person name="Lorenzo-Morales J."/>
            <person name="Bateman A."/>
            <person name="Chiu C.H."/>
            <person name="Tang P."/>
            <person name="Hegemann P."/>
            <person name="Fromm H."/>
            <person name="Raoult D."/>
            <person name="Greub G."/>
            <person name="Miranda-Saavedra D."/>
            <person name="Chen N."/>
            <person name="Nash P."/>
            <person name="Ginger M.L."/>
            <person name="Horn M."/>
            <person name="Schaap P."/>
            <person name="Caler L."/>
            <person name="Loftus B."/>
        </authorList>
    </citation>
    <scope>NUCLEOTIDE SEQUENCE [LARGE SCALE GENOMIC DNA]</scope>
    <source>
        <strain evidence="1 2">Neff</strain>
    </source>
</reference>
<dbReference type="Proteomes" id="UP000011083">
    <property type="component" value="Unassembled WGS sequence"/>
</dbReference>
<dbReference type="EMBL" id="KB007811">
    <property type="protein sequence ID" value="ELR24588.1"/>
    <property type="molecule type" value="Genomic_DNA"/>
</dbReference>
<dbReference type="SUPFAM" id="SSF141452">
    <property type="entry name" value="Hcp1-like"/>
    <property type="match status" value="1"/>
</dbReference>
<dbReference type="VEuPathDB" id="AmoebaDB:ACA1_171720"/>
<organism evidence="1 2">
    <name type="scientific">Acanthamoeba castellanii (strain ATCC 30010 / Neff)</name>
    <dbReference type="NCBI Taxonomy" id="1257118"/>
    <lineage>
        <taxon>Eukaryota</taxon>
        <taxon>Amoebozoa</taxon>
        <taxon>Discosea</taxon>
        <taxon>Longamoebia</taxon>
        <taxon>Centramoebida</taxon>
        <taxon>Acanthamoebidae</taxon>
        <taxon>Acanthamoeba</taxon>
    </lineage>
</organism>
<dbReference type="AlphaFoldDB" id="L8HIU3"/>
<dbReference type="KEGG" id="acan:ACA1_171720"/>
<evidence type="ECO:0000313" key="1">
    <source>
        <dbReference type="EMBL" id="ELR24588.1"/>
    </source>
</evidence>
<proteinExistence type="predicted"/>
<name>L8HIU3_ACACF</name>
<protein>
    <submittedName>
        <fullName evidence="1">Uncharacterized protein</fullName>
    </submittedName>
</protein>
<dbReference type="RefSeq" id="XP_004356488.1">
    <property type="nucleotide sequence ID" value="XM_004356435.1"/>
</dbReference>